<accession>A0A6C0JCU1</accession>
<proteinExistence type="predicted"/>
<organism evidence="1">
    <name type="scientific">viral metagenome</name>
    <dbReference type="NCBI Taxonomy" id="1070528"/>
    <lineage>
        <taxon>unclassified sequences</taxon>
        <taxon>metagenomes</taxon>
        <taxon>organismal metagenomes</taxon>
    </lineage>
</organism>
<name>A0A6C0JCU1_9ZZZZ</name>
<reference evidence="1" key="1">
    <citation type="journal article" date="2020" name="Nature">
        <title>Giant virus diversity and host interactions through global metagenomics.</title>
        <authorList>
            <person name="Schulz F."/>
            <person name="Roux S."/>
            <person name="Paez-Espino D."/>
            <person name="Jungbluth S."/>
            <person name="Walsh D.A."/>
            <person name="Denef V.J."/>
            <person name="McMahon K.D."/>
            <person name="Konstantinidis K.T."/>
            <person name="Eloe-Fadrosh E.A."/>
            <person name="Kyrpides N.C."/>
            <person name="Woyke T."/>
        </authorList>
    </citation>
    <scope>NUCLEOTIDE SEQUENCE</scope>
    <source>
        <strain evidence="1">GVMAG-M-3300027206-1</strain>
    </source>
</reference>
<dbReference type="EMBL" id="MN740384">
    <property type="protein sequence ID" value="QHU03665.1"/>
    <property type="molecule type" value="Genomic_DNA"/>
</dbReference>
<dbReference type="AlphaFoldDB" id="A0A6C0JCU1"/>
<sequence length="175" mass="20364">MLDIFCEVTFKKQPDKTSILTVKLDELSFKCMKAISNPPDDWVENIITSRCFPKCEDLWEAHVTKSILQDVEPKQSKAMLLLGYEPLPELIFNPKGKFTEYEIEVEIDTIYTKCTELIFSNIVDEVKTLICDRIDIMINEIVNYAVKNGQYKNKTKRDIIMEYEPPVFEEAPDEP</sequence>
<protein>
    <submittedName>
        <fullName evidence="1">Uncharacterized protein</fullName>
    </submittedName>
</protein>
<evidence type="ECO:0000313" key="1">
    <source>
        <dbReference type="EMBL" id="QHU03665.1"/>
    </source>
</evidence>